<dbReference type="EMBL" id="FOXA01000059">
    <property type="protein sequence ID" value="SFQ23523.1"/>
    <property type="molecule type" value="Genomic_DNA"/>
</dbReference>
<dbReference type="AlphaFoldDB" id="A0A1I5WUU7"/>
<accession>A0A1I5WUU7</accession>
<dbReference type="OrthoDB" id="5288220at2"/>
<gene>
    <name evidence="1" type="ORF">SAMN04488047_1595</name>
</gene>
<dbReference type="Pfam" id="PF05621">
    <property type="entry name" value="TniB"/>
    <property type="match status" value="1"/>
</dbReference>
<dbReference type="STRING" id="441119.SAMN04488047_1595"/>
<dbReference type="Proteomes" id="UP000199356">
    <property type="component" value="Unassembled WGS sequence"/>
</dbReference>
<proteinExistence type="predicted"/>
<reference evidence="1 2" key="1">
    <citation type="submission" date="2016-10" db="EMBL/GenBank/DDBJ databases">
        <authorList>
            <person name="de Groot N.N."/>
        </authorList>
    </citation>
    <scope>NUCLEOTIDE SEQUENCE [LARGE SCALE GENOMIC DNA]</scope>
    <source>
        <strain evidence="1 2">DSM 19547</strain>
    </source>
</reference>
<name>A0A1I5WUU7_9RHOB</name>
<keyword evidence="2" id="KW-1185">Reference proteome</keyword>
<dbReference type="InterPro" id="IPR027417">
    <property type="entry name" value="P-loop_NTPase"/>
</dbReference>
<protein>
    <submittedName>
        <fullName evidence="1">AAA domain-containing protein</fullName>
    </submittedName>
</protein>
<sequence>MMDRPDAARLTQKLRSMHVPNERDAEVAKQILRLLERDAEGRPRPVACRFTAERETRGIAMIEPAGGGKTTAVRRVLQSIPALSENPETGLPRYLELQVPSPATLKSVGLTILSALGLPAKSPNAREWEIWEAVRHRLALLGIVVLWLDEAQDLLMAKSISDTENSLRMIKSLMQGPHAVIPILSGTQRLASMTALDPQVSRRFSKIVPADLQHGTDDENLLGMIDAYCDKAGVEAVLSPDLPARLITASRRRFGRAVEIVVNAIECALWDEAKVLTTDHFAEAWAVQEGCETDQNVFSAQDFLSIELDKGAEQYEEARMMRLHKKLGKA</sequence>
<organism evidence="1 2">
    <name type="scientific">Tranquillimonas alkanivorans</name>
    <dbReference type="NCBI Taxonomy" id="441119"/>
    <lineage>
        <taxon>Bacteria</taxon>
        <taxon>Pseudomonadati</taxon>
        <taxon>Pseudomonadota</taxon>
        <taxon>Alphaproteobacteria</taxon>
        <taxon>Rhodobacterales</taxon>
        <taxon>Roseobacteraceae</taxon>
        <taxon>Tranquillimonas</taxon>
    </lineage>
</organism>
<dbReference type="RefSeq" id="WP_093425957.1">
    <property type="nucleotide sequence ID" value="NZ_FOXA01000059.1"/>
</dbReference>
<dbReference type="InterPro" id="IPR008868">
    <property type="entry name" value="TniB"/>
</dbReference>
<evidence type="ECO:0000313" key="1">
    <source>
        <dbReference type="EMBL" id="SFQ23523.1"/>
    </source>
</evidence>
<dbReference type="SUPFAM" id="SSF52540">
    <property type="entry name" value="P-loop containing nucleoside triphosphate hydrolases"/>
    <property type="match status" value="1"/>
</dbReference>
<evidence type="ECO:0000313" key="2">
    <source>
        <dbReference type="Proteomes" id="UP000199356"/>
    </source>
</evidence>
<dbReference type="Gene3D" id="3.40.50.300">
    <property type="entry name" value="P-loop containing nucleotide triphosphate hydrolases"/>
    <property type="match status" value="1"/>
</dbReference>